<dbReference type="InterPro" id="IPR011333">
    <property type="entry name" value="SKP1/BTB/POZ_sf"/>
</dbReference>
<evidence type="ECO:0008006" key="3">
    <source>
        <dbReference type="Google" id="ProtNLM"/>
    </source>
</evidence>
<evidence type="ECO:0000313" key="1">
    <source>
        <dbReference type="EMBL" id="CAD0092454.1"/>
    </source>
</evidence>
<dbReference type="Proteomes" id="UP000714618">
    <property type="component" value="Unassembled WGS sequence"/>
</dbReference>
<accession>A0A9N8JQ11</accession>
<proteinExistence type="predicted"/>
<dbReference type="OrthoDB" id="194443at2759"/>
<dbReference type="Gene3D" id="3.30.710.10">
    <property type="entry name" value="Potassium Channel Kv1.1, Chain A"/>
    <property type="match status" value="1"/>
</dbReference>
<comment type="caution">
    <text evidence="1">The sequence shown here is derived from an EMBL/GenBank/DDBJ whole genome shotgun (WGS) entry which is preliminary data.</text>
</comment>
<dbReference type="EMBL" id="CAIJEO010000005">
    <property type="protein sequence ID" value="CAD0092454.1"/>
    <property type="molecule type" value="Genomic_DNA"/>
</dbReference>
<gene>
    <name evidence="1" type="ORF">AWRI4233_LOCUS3654</name>
</gene>
<name>A0A9N8JQ11_9PEZI</name>
<evidence type="ECO:0000313" key="2">
    <source>
        <dbReference type="Proteomes" id="UP000714618"/>
    </source>
</evidence>
<dbReference type="SUPFAM" id="SSF54695">
    <property type="entry name" value="POZ domain"/>
    <property type="match status" value="1"/>
</dbReference>
<organism evidence="1 2">
    <name type="scientific">Aureobasidium mustum</name>
    <dbReference type="NCBI Taxonomy" id="2773714"/>
    <lineage>
        <taxon>Eukaryota</taxon>
        <taxon>Fungi</taxon>
        <taxon>Dikarya</taxon>
        <taxon>Ascomycota</taxon>
        <taxon>Pezizomycotina</taxon>
        <taxon>Dothideomycetes</taxon>
        <taxon>Dothideomycetidae</taxon>
        <taxon>Dothideales</taxon>
        <taxon>Saccotheciaceae</taxon>
        <taxon>Aureobasidium</taxon>
    </lineage>
</organism>
<protein>
    <recommendedName>
        <fullName evidence="3">BTB domain-containing protein</fullName>
    </recommendedName>
</protein>
<dbReference type="AlphaFoldDB" id="A0A9N8JQ11"/>
<dbReference type="CDD" id="cd18186">
    <property type="entry name" value="BTB_POZ_ZBTB_KLHL-like"/>
    <property type="match status" value="1"/>
</dbReference>
<reference evidence="1" key="1">
    <citation type="submission" date="2020-06" db="EMBL/GenBank/DDBJ databases">
        <authorList>
            <person name="Onetto C."/>
        </authorList>
    </citation>
    <scope>NUCLEOTIDE SEQUENCE</scope>
</reference>
<feature type="non-terminal residue" evidence="1">
    <location>
        <position position="1"/>
    </location>
</feature>
<keyword evidence="2" id="KW-1185">Reference proteome</keyword>
<sequence length="239" mass="27284">QFSMESSPSVAKSAGIWELDKVTVDSQILSNTTDLIQLKASDQDEIDKSNKPFQAMVHKDLLCFFSKYYRAALQGEFLEAGNKSVVLELKTADCQYFVGWVCTGRLPDVPRADLFPLYVFADKTDMLALRRAIMTRVAGCGDDIPPEFCEAAVALNSLPSTSPLYQWLLHTYTRHSLSGYLEAKDALPYAFLLDWINEGRDWTRTNSSKYCRKCQHPCNYHEHESVEEWKSSKSIQRFR</sequence>